<name>A0A8J7S685_9BACT</name>
<dbReference type="InterPro" id="IPR029058">
    <property type="entry name" value="AB_hydrolase_fold"/>
</dbReference>
<reference evidence="1" key="1">
    <citation type="submission" date="2021-02" db="EMBL/GenBank/DDBJ databases">
        <title>Natronogracilivirga saccharolytica gen. nov. sp. nov. a new anaerobic, haloalkiliphilic carbohydrate-fermenting bacterium from soda lake and proposing of Cyclonatronumiaceae fam. nov. in the phylum Balneolaeota.</title>
        <authorList>
            <person name="Zhilina T.N."/>
            <person name="Sorokin D.Y."/>
            <person name="Zavarzina D.G."/>
            <person name="Toshchakov S.V."/>
            <person name="Kublanov I.V."/>
        </authorList>
    </citation>
    <scope>NUCLEOTIDE SEQUENCE</scope>
    <source>
        <strain evidence="1">Z-1702</strain>
    </source>
</reference>
<accession>A0A8J7S685</accession>
<dbReference type="AlphaFoldDB" id="A0A8J7S685"/>
<evidence type="ECO:0008006" key="3">
    <source>
        <dbReference type="Google" id="ProtNLM"/>
    </source>
</evidence>
<sequence length="272" mass="30722">MVKTLPQPDVYPVRYPVLLCHGYGTIAGFVTPSPLHHVCMQMRKHGVMAFAPNIVPYARIEVRSAEWLKILGRIMLETSAPRVNIIAYSMGGLDIRHMVHKHNLADVVASVTTICTPHRGSSLAETALNTPKIIRDQLLNITNMMGNKVYPDIPSDADGALHQLTRKHINESFNKKITDVPGIPYFSFSSACGKGTSHKINTPLRYFNNIIYENEGVNDGFVSKESAVYGDHIRPTYLSHLELIKLGLMREHRKEWLHFWRDVMNLLVEAKL</sequence>
<dbReference type="Proteomes" id="UP000673975">
    <property type="component" value="Unassembled WGS sequence"/>
</dbReference>
<dbReference type="EMBL" id="JAFIDN010000001">
    <property type="protein sequence ID" value="MBP3191048.1"/>
    <property type="molecule type" value="Genomic_DNA"/>
</dbReference>
<keyword evidence="2" id="KW-1185">Reference proteome</keyword>
<protein>
    <recommendedName>
        <fullName evidence="3">Triacylglycerol lipase</fullName>
    </recommendedName>
</protein>
<dbReference type="RefSeq" id="WP_210509287.1">
    <property type="nucleotide sequence ID" value="NZ_JAFIDN010000001.1"/>
</dbReference>
<organism evidence="1 2">
    <name type="scientific">Natronogracilivirga saccharolytica</name>
    <dbReference type="NCBI Taxonomy" id="2812953"/>
    <lineage>
        <taxon>Bacteria</taxon>
        <taxon>Pseudomonadati</taxon>
        <taxon>Balneolota</taxon>
        <taxon>Balneolia</taxon>
        <taxon>Balneolales</taxon>
        <taxon>Cyclonatronaceae</taxon>
        <taxon>Natronogracilivirga</taxon>
    </lineage>
</organism>
<proteinExistence type="predicted"/>
<evidence type="ECO:0000313" key="1">
    <source>
        <dbReference type="EMBL" id="MBP3191048.1"/>
    </source>
</evidence>
<evidence type="ECO:0000313" key="2">
    <source>
        <dbReference type="Proteomes" id="UP000673975"/>
    </source>
</evidence>
<gene>
    <name evidence="1" type="ORF">NATSA_00080</name>
</gene>
<dbReference type="Gene3D" id="3.40.50.1820">
    <property type="entry name" value="alpha/beta hydrolase"/>
    <property type="match status" value="1"/>
</dbReference>
<dbReference type="SUPFAM" id="SSF53474">
    <property type="entry name" value="alpha/beta-Hydrolases"/>
    <property type="match status" value="1"/>
</dbReference>
<comment type="caution">
    <text evidence="1">The sequence shown here is derived from an EMBL/GenBank/DDBJ whole genome shotgun (WGS) entry which is preliminary data.</text>
</comment>